<dbReference type="Proteomes" id="UP000198341">
    <property type="component" value="Chromosome 5"/>
</dbReference>
<feature type="region of interest" description="Disordered" evidence="6">
    <location>
        <begin position="297"/>
        <end position="319"/>
    </location>
</feature>
<dbReference type="AlphaFoldDB" id="K8F5W9"/>
<dbReference type="KEGG" id="bpg:Bathy05g01070"/>
<organism evidence="9 10">
    <name type="scientific">Bathycoccus prasinos</name>
    <dbReference type="NCBI Taxonomy" id="41875"/>
    <lineage>
        <taxon>Eukaryota</taxon>
        <taxon>Viridiplantae</taxon>
        <taxon>Chlorophyta</taxon>
        <taxon>Mamiellophyceae</taxon>
        <taxon>Mamiellales</taxon>
        <taxon>Bathycoccaceae</taxon>
        <taxon>Bathycoccus</taxon>
    </lineage>
</organism>
<evidence type="ECO:0000259" key="8">
    <source>
        <dbReference type="PROSITE" id="PS00716"/>
    </source>
</evidence>
<dbReference type="PROSITE" id="PS00715">
    <property type="entry name" value="SIGMA70_1"/>
    <property type="match status" value="1"/>
</dbReference>
<feature type="compositionally biased region" description="Polar residues" evidence="6">
    <location>
        <begin position="723"/>
        <end position="733"/>
    </location>
</feature>
<name>K8F5W9_9CHLO</name>
<feature type="region of interest" description="Disordered" evidence="6">
    <location>
        <begin position="26"/>
        <end position="94"/>
    </location>
</feature>
<feature type="compositionally biased region" description="Acidic residues" evidence="6">
    <location>
        <begin position="207"/>
        <end position="222"/>
    </location>
</feature>
<dbReference type="PANTHER" id="PTHR30603">
    <property type="entry name" value="RNA POLYMERASE SIGMA FACTOR RPO"/>
    <property type="match status" value="1"/>
</dbReference>
<dbReference type="Gene3D" id="1.20.120.1810">
    <property type="match status" value="1"/>
</dbReference>
<sequence>MSASASHLCCAHARTRIASNQIASTSYNAKPQARPSRTLRVTNAADDFRTSSKSTKSSSSSRLPAGSSSRDNSFNSSGSGKVNTKKISHSSTAAFKNKGASTRVLGRAISIPRGESAGASMDLDIGGDVADLDIDALLSRVNELHAASEAMNVLPTQRELDQLENTLEKESISEKETMRGLKKPKSTTTRSKAEASAAAMKKKRDDEELLLMGDDEDDDEDLDLDDDEEVLDSDIIEGNGSLGIEIASIEAELEKKITKETIKGKKGKGEEIVLPKTRRVIKSAANVRTERAMRIARGVRSQRNSSSTKKAIKNENQKAAELDEVSERVRASDKIVGKMQEARLAKRKTKPSLKKGRTRVLNPRGILQANQHSAQQVDSMKVYLKEIGSVSLLNANEEVQLARKIQDLMNLETTYKELVAKVAEGNDPIAQTHGDKVTKSMWARELGLTEFELEMRLTEGKNAKNHMIQANLRLVVSIAKRYANRNMSFQDLIQEGCVGLIRGAEKFDFERGYKFSTYAHWWIRQAVTRSISDQSRTIRLPVHLFEIISRMNKLEQKFIVQNGREATLEEISAMMEMPQVKITQIKKAAMAPVSLAQAVGADDDKRTVEDTLVDNITEHPEESSGKVLLKEDLENVLNTLNPRERDVLRLRYGLDDGRVKTLEEIGNVFSVTRERIRQIEAKALRKLRQPSRNGILRDYIPPASASSLGLEASEDDEGDERISSLSNRQPSPR</sequence>
<dbReference type="InterPro" id="IPR007630">
    <property type="entry name" value="RNA_pol_sigma70_r4"/>
</dbReference>
<dbReference type="PRINTS" id="PR00046">
    <property type="entry name" value="SIGMA70FCT"/>
</dbReference>
<gene>
    <name evidence="9" type="ORF">Bathy05g01070</name>
</gene>
<dbReference type="NCBIfam" id="TIGR02937">
    <property type="entry name" value="sigma70-ECF"/>
    <property type="match status" value="1"/>
</dbReference>
<dbReference type="InterPro" id="IPR050239">
    <property type="entry name" value="Sigma-70_RNA_pol_init_factors"/>
</dbReference>
<dbReference type="OrthoDB" id="206108at2759"/>
<dbReference type="Pfam" id="PF00140">
    <property type="entry name" value="Sigma70_r1_2"/>
    <property type="match status" value="1"/>
</dbReference>
<dbReference type="InterPro" id="IPR013325">
    <property type="entry name" value="RNA_pol_sigma_r2"/>
</dbReference>
<dbReference type="SUPFAM" id="SSF88659">
    <property type="entry name" value="Sigma3 and sigma4 domains of RNA polymerase sigma factors"/>
    <property type="match status" value="2"/>
</dbReference>
<dbReference type="Pfam" id="PF04542">
    <property type="entry name" value="Sigma70_r2"/>
    <property type="match status" value="1"/>
</dbReference>
<feature type="domain" description="RNA polymerase sigma-70" evidence="7">
    <location>
        <begin position="491"/>
        <end position="504"/>
    </location>
</feature>
<dbReference type="FunFam" id="1.10.601.10:FF:000001">
    <property type="entry name" value="RNA polymerase sigma factor SigA"/>
    <property type="match status" value="1"/>
</dbReference>
<dbReference type="SUPFAM" id="SSF88946">
    <property type="entry name" value="Sigma2 domain of RNA polymerase sigma factors"/>
    <property type="match status" value="1"/>
</dbReference>
<keyword evidence="2" id="KW-0805">Transcription regulation</keyword>
<dbReference type="InterPro" id="IPR007624">
    <property type="entry name" value="RNA_pol_sigma70_r3"/>
</dbReference>
<dbReference type="STRING" id="41875.K8F5W9"/>
<proteinExistence type="inferred from homology"/>
<dbReference type="InterPro" id="IPR007627">
    <property type="entry name" value="RNA_pol_sigma70_r2"/>
</dbReference>
<dbReference type="InterPro" id="IPR014284">
    <property type="entry name" value="RNA_pol_sigma-70_dom"/>
</dbReference>
<dbReference type="PROSITE" id="PS00716">
    <property type="entry name" value="SIGMA70_2"/>
    <property type="match status" value="1"/>
</dbReference>
<dbReference type="InterPro" id="IPR013324">
    <property type="entry name" value="RNA_pol_sigma_r3/r4-like"/>
</dbReference>
<accession>K8F5W9</accession>
<dbReference type="PANTHER" id="PTHR30603:SF60">
    <property type="entry name" value="RNA POLYMERASE SIGMA FACTOR RPOD"/>
    <property type="match status" value="1"/>
</dbReference>
<feature type="region of interest" description="Disordered" evidence="6">
    <location>
        <begin position="695"/>
        <end position="733"/>
    </location>
</feature>
<evidence type="ECO:0000256" key="3">
    <source>
        <dbReference type="ARBA" id="ARBA00023082"/>
    </source>
</evidence>
<dbReference type="InterPro" id="IPR036388">
    <property type="entry name" value="WH-like_DNA-bd_sf"/>
</dbReference>
<evidence type="ECO:0000256" key="1">
    <source>
        <dbReference type="ARBA" id="ARBA00007788"/>
    </source>
</evidence>
<dbReference type="InterPro" id="IPR000943">
    <property type="entry name" value="RNA_pol_sigma70"/>
</dbReference>
<dbReference type="Pfam" id="PF04539">
    <property type="entry name" value="Sigma70_r3"/>
    <property type="match status" value="1"/>
</dbReference>
<reference evidence="9 10" key="1">
    <citation type="submission" date="2011-10" db="EMBL/GenBank/DDBJ databases">
        <authorList>
            <person name="Genoscope - CEA"/>
        </authorList>
    </citation>
    <scope>NUCLEOTIDE SEQUENCE [LARGE SCALE GENOMIC DNA]</scope>
    <source>
        <strain evidence="9 10">RCC 1105</strain>
    </source>
</reference>
<evidence type="ECO:0000256" key="2">
    <source>
        <dbReference type="ARBA" id="ARBA00023015"/>
    </source>
</evidence>
<dbReference type="eggNOG" id="ENOG502QVXR">
    <property type="taxonomic scope" value="Eukaryota"/>
</dbReference>
<keyword evidence="5" id="KW-0804">Transcription</keyword>
<evidence type="ECO:0000256" key="6">
    <source>
        <dbReference type="SAM" id="MobiDB-lite"/>
    </source>
</evidence>
<dbReference type="Gene3D" id="1.10.10.10">
    <property type="entry name" value="Winged helix-like DNA-binding domain superfamily/Winged helix DNA-binding domain"/>
    <property type="match status" value="2"/>
</dbReference>
<evidence type="ECO:0000259" key="7">
    <source>
        <dbReference type="PROSITE" id="PS00715"/>
    </source>
</evidence>
<dbReference type="EMBL" id="FO082274">
    <property type="protein sequence ID" value="CCO16928.1"/>
    <property type="molecule type" value="Genomic_DNA"/>
</dbReference>
<feature type="compositionally biased region" description="Low complexity" evidence="6">
    <location>
        <begin position="51"/>
        <end position="80"/>
    </location>
</feature>
<protein>
    <submittedName>
        <fullName evidence="9">RNA polymerase sigma factor RpoD</fullName>
    </submittedName>
</protein>
<dbReference type="CDD" id="cd06171">
    <property type="entry name" value="Sigma70_r4"/>
    <property type="match status" value="1"/>
</dbReference>
<dbReference type="GO" id="GO:0006352">
    <property type="term" value="P:DNA-templated transcription initiation"/>
    <property type="evidence" value="ECO:0007669"/>
    <property type="project" value="InterPro"/>
</dbReference>
<keyword evidence="4" id="KW-0238">DNA-binding</keyword>
<dbReference type="RefSeq" id="XP_007513370.1">
    <property type="nucleotide sequence ID" value="XM_007513308.1"/>
</dbReference>
<feature type="region of interest" description="Disordered" evidence="6">
    <location>
        <begin position="167"/>
        <end position="222"/>
    </location>
</feature>
<evidence type="ECO:0000313" key="9">
    <source>
        <dbReference type="EMBL" id="CCO16928.1"/>
    </source>
</evidence>
<feature type="compositionally biased region" description="Basic and acidic residues" evidence="6">
    <location>
        <begin position="167"/>
        <end position="179"/>
    </location>
</feature>
<keyword evidence="10" id="KW-1185">Reference proteome</keyword>
<dbReference type="Pfam" id="PF04545">
    <property type="entry name" value="Sigma70_r4"/>
    <property type="match status" value="1"/>
</dbReference>
<dbReference type="GO" id="GO:0003677">
    <property type="term" value="F:DNA binding"/>
    <property type="evidence" value="ECO:0007669"/>
    <property type="project" value="UniProtKB-KW"/>
</dbReference>
<feature type="compositionally biased region" description="Low complexity" evidence="6">
    <location>
        <begin position="186"/>
        <end position="199"/>
    </location>
</feature>
<evidence type="ECO:0000256" key="4">
    <source>
        <dbReference type="ARBA" id="ARBA00023125"/>
    </source>
</evidence>
<keyword evidence="3" id="KW-0731">Sigma factor</keyword>
<dbReference type="GO" id="GO:0016987">
    <property type="term" value="F:sigma factor activity"/>
    <property type="evidence" value="ECO:0007669"/>
    <property type="project" value="UniProtKB-KW"/>
</dbReference>
<evidence type="ECO:0000256" key="5">
    <source>
        <dbReference type="ARBA" id="ARBA00023163"/>
    </source>
</evidence>
<dbReference type="GeneID" id="19015611"/>
<feature type="domain" description="RNA polymerase sigma-70" evidence="8">
    <location>
        <begin position="661"/>
        <end position="687"/>
    </location>
</feature>
<evidence type="ECO:0000313" key="10">
    <source>
        <dbReference type="Proteomes" id="UP000198341"/>
    </source>
</evidence>
<dbReference type="InterPro" id="IPR009042">
    <property type="entry name" value="RNA_pol_sigma70_r1_2"/>
</dbReference>
<comment type="similarity">
    <text evidence="1">Belongs to the sigma-70 factor family.</text>
</comment>